<comment type="caution">
    <text evidence="2">The sequence shown here is derived from an EMBL/GenBank/DDBJ whole genome shotgun (WGS) entry which is preliminary data.</text>
</comment>
<name>A0A6I7HK48_9HYPH</name>
<proteinExistence type="predicted"/>
<dbReference type="Proteomes" id="UP000252582">
    <property type="component" value="Unassembled WGS sequence"/>
</dbReference>
<accession>A0A6I7HK48</accession>
<protein>
    <submittedName>
        <fullName evidence="2">BrnA antitoxin of type II toxin-antitoxin system</fullName>
    </submittedName>
</protein>
<dbReference type="EMBL" id="QPIX01000010">
    <property type="protein sequence ID" value="RCW21598.1"/>
    <property type="molecule type" value="Genomic_DNA"/>
</dbReference>
<reference evidence="2 3" key="1">
    <citation type="submission" date="2018-07" db="EMBL/GenBank/DDBJ databases">
        <title>Genomic Encyclopedia of Type Strains, Phase IV (KMG-IV): sequencing the most valuable type-strain genomes for metagenomic binning, comparative biology and taxonomic classification.</title>
        <authorList>
            <person name="Goeker M."/>
        </authorList>
    </citation>
    <scope>NUCLEOTIDE SEQUENCE [LARGE SCALE GENOMIC DNA]</scope>
    <source>
        <strain evidence="2 3">DSM 25528</strain>
    </source>
</reference>
<evidence type="ECO:0000313" key="3">
    <source>
        <dbReference type="Proteomes" id="UP000252582"/>
    </source>
</evidence>
<feature type="region of interest" description="Disordered" evidence="1">
    <location>
        <begin position="1"/>
        <end position="30"/>
    </location>
</feature>
<dbReference type="InterPro" id="IPR025528">
    <property type="entry name" value="BrnA_antitoxin"/>
</dbReference>
<sequence>MIEREKPMAENSKTQPSPGQGPDDAPDLSQALWREKLDAAPVRVGRPKTKVSTTIRLDQDVLERFRKTSPGWQSRINAALRDWLAEKG</sequence>
<keyword evidence="3" id="KW-1185">Reference proteome</keyword>
<dbReference type="AlphaFoldDB" id="A0A6I7HK48"/>
<gene>
    <name evidence="2" type="ORF">DFR48_110187</name>
</gene>
<organism evidence="2 3">
    <name type="scientific">Ciceribacter lividus</name>
    <dbReference type="NCBI Taxonomy" id="1197950"/>
    <lineage>
        <taxon>Bacteria</taxon>
        <taxon>Pseudomonadati</taxon>
        <taxon>Pseudomonadota</taxon>
        <taxon>Alphaproteobacteria</taxon>
        <taxon>Hyphomicrobiales</taxon>
        <taxon>Rhizobiaceae</taxon>
        <taxon>Ciceribacter</taxon>
    </lineage>
</organism>
<dbReference type="Pfam" id="PF14384">
    <property type="entry name" value="BrnA_antitoxin"/>
    <property type="match status" value="1"/>
</dbReference>
<evidence type="ECO:0000313" key="2">
    <source>
        <dbReference type="EMBL" id="RCW21598.1"/>
    </source>
</evidence>
<evidence type="ECO:0000256" key="1">
    <source>
        <dbReference type="SAM" id="MobiDB-lite"/>
    </source>
</evidence>